<feature type="compositionally biased region" description="Basic and acidic residues" evidence="1">
    <location>
        <begin position="879"/>
        <end position="892"/>
    </location>
</feature>
<feature type="region of interest" description="Disordered" evidence="1">
    <location>
        <begin position="353"/>
        <end position="400"/>
    </location>
</feature>
<comment type="caution">
    <text evidence="3">The sequence shown here is derived from an EMBL/GenBank/DDBJ whole genome shotgun (WGS) entry which is preliminary data.</text>
</comment>
<sequence>MFLKNVPRVVALQTEWRPYGPIGTFSLPICFTDSESDLSTTDTPIPDKVQMIIESLRSTQSSIDMNNDYNDSMQGNHARAKCSDGPTSRETQEVIEKKAMEDAKPVLLSNSDAAEYESLAPDSDSDDSVDRDIEEAIQEYLKKKNDYRAQSIQNNAPCDKVVIRGRAPKKIESAVLPVNIAKKKEEPRDPLRLNTSKRLRCVSSSSASSDDSFDQSIQEEIKRFLTKKKEHAGETHISKKPKSTPPPVKSEKSSAEVRLHFKKNAINRTFVSSNTVTTQTTRDPSDNFQIFCKVDDNLSDSSSDDGIEEAIQRYQLEKQKEKEGDVFKFSGSTQTQPSLDLCAAQGAHIVKHQKILSRKKKRSDSKPAVSTHNISKDLDTEEVRGNVSPSPETVRFEPTFPLKGNTSAELMCAEAILDISKAVLPTTIQPSVIVTKACTNTSPLPSGDVPYCSENSDSSSVDSDDGIEQEIRNFLALKAQMNSQPASTGSLVQKEESTCALQQKFPPSRTKKLSLSLSRKRKLKDVESVAREGVPQENHIKEQQQLEPVAATDGSGGATLQTTSTSAEFNKAPDMPSKEGDVDHQYNSGKPMEVNSSGTAGQLGKESLQFEDTEREQTGDKSSSLDSDEDLDAAIKELLKTKRKVKKKTKDSKLKCKKRVSFGGVEMYPVDSLETVKHKSVAELPAGANQSTPKSYISKSSSRNLNLKFRRSNFKKEKKSNASDQPKHVPESKGQSTLDSPVTGKDHRVTGHIERIAEDTSSVDSDDSIELEIRKFLAEKAKASAVGSKHKEEQKETCSRISNEAREIKLEAQHAQQIGISASVGLHSGQSNQLQPGSESEQISATDSQEFIVRSTEKRPQVTVALGKNATVSHRVKNGDEALHRHSFEKKSSQKSMGDSLGSTSAEQRGLVLSSPSTAENNIADLKGVDLNSNSQACQETQASITEETFQIRTVISSDVEGGQQQKMSSYSSLVSCNHQGKVRQSDKVRLNVPADDDFSAKSLNSGCEKGEEVATRERVFSSADVKSVYSKHSSVGHMMSPEKRQTRETDNVSLQSSVVESTVSTEMKQPVSAVQFTRPKQGRAKDSEDHFTDKGRCSSESNKKARECNTEEQEAGDVGLDETCLESDDDQSGIDARERLKGNGEQSTLSLSSSIDPGLMLSPYIVMGRVEKHLELAALKRQIWSKGSQSQGSKVQCAFQNTTTKLLNIVKNKFLIDVQTFYKKKNTARGTPYTKVAAIFYINKLFQLYTCIYCDIAPSQGWFAPFK</sequence>
<feature type="compositionally biased region" description="Acidic residues" evidence="1">
    <location>
        <begin position="1111"/>
        <end position="1132"/>
    </location>
</feature>
<proteinExistence type="predicted"/>
<dbReference type="InterPro" id="IPR026130">
    <property type="entry name" value="PPP1R26"/>
</dbReference>
<feature type="region of interest" description="Disordered" evidence="1">
    <location>
        <begin position="510"/>
        <end position="630"/>
    </location>
</feature>
<evidence type="ECO:0000313" key="3">
    <source>
        <dbReference type="EMBL" id="KAK6481039.1"/>
    </source>
</evidence>
<dbReference type="PANTHER" id="PTHR15724:SF0">
    <property type="entry name" value="PROTEIN PHOSPHATASE 1 REGULATORY SUBUNIT 26"/>
    <property type="match status" value="1"/>
</dbReference>
<feature type="region of interest" description="Disordered" evidence="1">
    <location>
        <begin position="228"/>
        <end position="254"/>
    </location>
</feature>
<dbReference type="InterPro" id="IPR031474">
    <property type="entry name" value="PPP1R26_N"/>
</dbReference>
<feature type="compositionally biased region" description="Basic and acidic residues" evidence="1">
    <location>
        <begin position="1041"/>
        <end position="1051"/>
    </location>
</feature>
<feature type="compositionally biased region" description="Basic and acidic residues" evidence="1">
    <location>
        <begin position="744"/>
        <end position="758"/>
    </location>
</feature>
<feature type="compositionally biased region" description="Polar residues" evidence="1">
    <location>
        <begin position="828"/>
        <end position="849"/>
    </location>
</feature>
<protein>
    <submittedName>
        <fullName evidence="3">Protein phosphatase 1 regulatory subunit 26-like</fullName>
    </submittedName>
</protein>
<feature type="compositionally biased region" description="Low complexity" evidence="1">
    <location>
        <begin position="691"/>
        <end position="702"/>
    </location>
</feature>
<feature type="region of interest" description="Disordered" evidence="1">
    <location>
        <begin position="1032"/>
        <end position="1053"/>
    </location>
</feature>
<feature type="compositionally biased region" description="Basic residues" evidence="1">
    <location>
        <begin position="353"/>
        <end position="363"/>
    </location>
</feature>
<feature type="region of interest" description="Disordered" evidence="1">
    <location>
        <begin position="1079"/>
        <end position="1132"/>
    </location>
</feature>
<feature type="compositionally biased region" description="Basic and acidic residues" evidence="1">
    <location>
        <begin position="719"/>
        <end position="731"/>
    </location>
</feature>
<feature type="domain" description="Protein phosphatase 1 regulatory subunit 26 N-terminal" evidence="2">
    <location>
        <begin position="1"/>
        <end position="255"/>
    </location>
</feature>
<dbReference type="EMBL" id="JAHFZB010000015">
    <property type="protein sequence ID" value="KAK6481039.1"/>
    <property type="molecule type" value="Genomic_DNA"/>
</dbReference>
<feature type="compositionally biased region" description="Basic and acidic residues" evidence="1">
    <location>
        <begin position="1084"/>
        <end position="1110"/>
    </location>
</feature>
<feature type="domain" description="Protein phosphatase 1 regulatory subunit 26 N-terminal" evidence="2">
    <location>
        <begin position="296"/>
        <end position="784"/>
    </location>
</feature>
<organism evidence="3 4">
    <name type="scientific">Huso huso</name>
    <name type="common">Beluga</name>
    <name type="synonym">Acipenser huso</name>
    <dbReference type="NCBI Taxonomy" id="61971"/>
    <lineage>
        <taxon>Eukaryota</taxon>
        <taxon>Metazoa</taxon>
        <taxon>Chordata</taxon>
        <taxon>Craniata</taxon>
        <taxon>Vertebrata</taxon>
        <taxon>Euteleostomi</taxon>
        <taxon>Actinopterygii</taxon>
        <taxon>Chondrostei</taxon>
        <taxon>Acipenseriformes</taxon>
        <taxon>Acipenseridae</taxon>
        <taxon>Huso</taxon>
    </lineage>
</organism>
<accession>A0ABR0Z8N3</accession>
<evidence type="ECO:0000256" key="1">
    <source>
        <dbReference type="SAM" id="MobiDB-lite"/>
    </source>
</evidence>
<gene>
    <name evidence="3" type="ORF">HHUSO_G17178</name>
</gene>
<feature type="region of interest" description="Disordered" evidence="1">
    <location>
        <begin position="681"/>
        <end position="766"/>
    </location>
</feature>
<feature type="region of interest" description="Disordered" evidence="1">
    <location>
        <begin position="71"/>
        <end position="91"/>
    </location>
</feature>
<feature type="compositionally biased region" description="Basic and acidic residues" evidence="1">
    <location>
        <begin position="374"/>
        <end position="384"/>
    </location>
</feature>
<name>A0ABR0Z8N3_HUSHU</name>
<evidence type="ECO:0000259" key="2">
    <source>
        <dbReference type="Pfam" id="PF15740"/>
    </source>
</evidence>
<feature type="compositionally biased region" description="Polar residues" evidence="1">
    <location>
        <begin position="894"/>
        <end position="907"/>
    </location>
</feature>
<reference evidence="3 4" key="1">
    <citation type="submission" date="2021-05" db="EMBL/GenBank/DDBJ databases">
        <authorList>
            <person name="Zahm M."/>
            <person name="Klopp C."/>
            <person name="Cabau C."/>
            <person name="Kuhl H."/>
            <person name="Suciu R."/>
            <person name="Ciorpac M."/>
            <person name="Holostenco D."/>
            <person name="Gessner J."/>
            <person name="Wuertz S."/>
            <person name="Hohne C."/>
            <person name="Stock M."/>
            <person name="Gislard M."/>
            <person name="Lluch J."/>
            <person name="Milhes M."/>
            <person name="Lampietro C."/>
            <person name="Lopez Roques C."/>
            <person name="Donnadieu C."/>
            <person name="Du K."/>
            <person name="Schartl M."/>
            <person name="Guiguen Y."/>
        </authorList>
    </citation>
    <scope>NUCLEOTIDE SEQUENCE [LARGE SCALE GENOMIC DNA]</scope>
    <source>
        <strain evidence="3">Hh-F2</strain>
        <tissue evidence="3">Blood</tissue>
    </source>
</reference>
<dbReference type="PANTHER" id="PTHR15724">
    <property type="entry name" value="PROTEIN PHOSPHATASE 1 REGULATORY SUBUNIT 26"/>
    <property type="match status" value="1"/>
</dbReference>
<feature type="region of interest" description="Disordered" evidence="1">
    <location>
        <begin position="110"/>
        <end position="130"/>
    </location>
</feature>
<keyword evidence="4" id="KW-1185">Reference proteome</keyword>
<feature type="compositionally biased region" description="Polar residues" evidence="1">
    <location>
        <begin position="558"/>
        <end position="568"/>
    </location>
</feature>
<feature type="region of interest" description="Disordered" evidence="1">
    <location>
        <begin position="827"/>
        <end position="856"/>
    </location>
</feature>
<feature type="region of interest" description="Disordered" evidence="1">
    <location>
        <begin position="879"/>
        <end position="909"/>
    </location>
</feature>
<dbReference type="Pfam" id="PF15740">
    <property type="entry name" value="PPP1R26_N"/>
    <property type="match status" value="2"/>
</dbReference>
<dbReference type="Proteomes" id="UP001369086">
    <property type="component" value="Unassembled WGS sequence"/>
</dbReference>
<feature type="compositionally biased region" description="Basic residues" evidence="1">
    <location>
        <begin position="708"/>
        <end position="718"/>
    </location>
</feature>
<evidence type="ECO:0000313" key="4">
    <source>
        <dbReference type="Proteomes" id="UP001369086"/>
    </source>
</evidence>